<dbReference type="RefSeq" id="WP_184749449.1">
    <property type="nucleotide sequence ID" value="NZ_BAAAJR010000003.1"/>
</dbReference>
<reference evidence="1 2" key="1">
    <citation type="submission" date="2020-08" db="EMBL/GenBank/DDBJ databases">
        <title>Sequencing the genomes of 1000 actinobacteria strains.</title>
        <authorList>
            <person name="Klenk H.-P."/>
        </authorList>
    </citation>
    <scope>NUCLEOTIDE SEQUENCE [LARGE SCALE GENOMIC DNA]</scope>
    <source>
        <strain evidence="1 2">DSM 12511</strain>
    </source>
</reference>
<accession>A0A7X0KTJ3</accession>
<sequence length="102" mass="10847">MSDIDGRWHIEAQSPMGKQTSILDLTADGATASGQLVGPDGETTDILDGKVDGTNVDFRIELTKPMAMRINFALDIDGDTLTGKVKAGIFPPSRATGWRVGD</sequence>
<keyword evidence="2" id="KW-1185">Reference proteome</keyword>
<evidence type="ECO:0000313" key="1">
    <source>
        <dbReference type="EMBL" id="MBB6390195.1"/>
    </source>
</evidence>
<dbReference type="Proteomes" id="UP000537775">
    <property type="component" value="Unassembled WGS sequence"/>
</dbReference>
<organism evidence="1 2">
    <name type="scientific">Microbacterium thalassium</name>
    <dbReference type="NCBI Taxonomy" id="362649"/>
    <lineage>
        <taxon>Bacteria</taxon>
        <taxon>Bacillati</taxon>
        <taxon>Actinomycetota</taxon>
        <taxon>Actinomycetes</taxon>
        <taxon>Micrococcales</taxon>
        <taxon>Microbacteriaceae</taxon>
        <taxon>Microbacterium</taxon>
    </lineage>
</organism>
<evidence type="ECO:0000313" key="2">
    <source>
        <dbReference type="Proteomes" id="UP000537775"/>
    </source>
</evidence>
<name>A0A7X0KTJ3_9MICO</name>
<proteinExistence type="predicted"/>
<dbReference type="AlphaFoldDB" id="A0A7X0KTJ3"/>
<gene>
    <name evidence="1" type="ORF">HD594_000508</name>
</gene>
<dbReference type="EMBL" id="JACHML010000001">
    <property type="protein sequence ID" value="MBB6390195.1"/>
    <property type="molecule type" value="Genomic_DNA"/>
</dbReference>
<comment type="caution">
    <text evidence="1">The sequence shown here is derived from an EMBL/GenBank/DDBJ whole genome shotgun (WGS) entry which is preliminary data.</text>
</comment>
<protein>
    <submittedName>
        <fullName evidence="1">Uncharacterized protein</fullName>
    </submittedName>
</protein>